<sequence>MRRAALVLLGAAMLLSAGCSRDEGSEAQPGTADAAAASAAHEKAVRAAVTATLRGSARIDGNISMGDRGETHSLAVRGRFDLAGDTGRLSVDLPGGAVGHVDEVFAGGTVYLRGVPAAAGGWAAIGRDAAEAHYLLRAPVNDPAHTLRQVAAMRYVSKVGEEKIKGVPAVHYRGALDYSTITRRMSQETRTKVAQMQESLGGTLPVHADAWIDGQQRLVRARLSFGNAGIEVSNTLSLSDPGTPVKATAPARGSVVRTSAVSGILLG</sequence>
<dbReference type="InterPro" id="IPR029046">
    <property type="entry name" value="LolA/LolB/LppX"/>
</dbReference>
<evidence type="ECO:0008006" key="4">
    <source>
        <dbReference type="Google" id="ProtNLM"/>
    </source>
</evidence>
<evidence type="ECO:0000313" key="3">
    <source>
        <dbReference type="Proteomes" id="UP001432292"/>
    </source>
</evidence>
<gene>
    <name evidence="2" type="ORF">OG727_03780</name>
</gene>
<dbReference type="EMBL" id="CP108473">
    <property type="protein sequence ID" value="WUS21482.1"/>
    <property type="molecule type" value="Genomic_DNA"/>
</dbReference>
<proteinExistence type="predicted"/>
<protein>
    <recommendedName>
        <fullName evidence="4">Lipoprotein</fullName>
    </recommendedName>
</protein>
<evidence type="ECO:0000313" key="2">
    <source>
        <dbReference type="EMBL" id="WUS21482.1"/>
    </source>
</evidence>
<evidence type="ECO:0000256" key="1">
    <source>
        <dbReference type="SAM" id="SignalP"/>
    </source>
</evidence>
<dbReference type="Gene3D" id="2.50.20.20">
    <property type="match status" value="1"/>
</dbReference>
<reference evidence="2" key="1">
    <citation type="submission" date="2022-10" db="EMBL/GenBank/DDBJ databases">
        <title>The complete genomes of actinobacterial strains from the NBC collection.</title>
        <authorList>
            <person name="Joergensen T.S."/>
            <person name="Alvarez Arevalo M."/>
            <person name="Sterndorff E.B."/>
            <person name="Faurdal D."/>
            <person name="Vuksanovic O."/>
            <person name="Mourched A.-S."/>
            <person name="Charusanti P."/>
            <person name="Shaw S."/>
            <person name="Blin K."/>
            <person name="Weber T."/>
        </authorList>
    </citation>
    <scope>NUCLEOTIDE SEQUENCE</scope>
    <source>
        <strain evidence="2">NBC_01256</strain>
    </source>
</reference>
<dbReference type="GeneID" id="96640014"/>
<accession>A0ABZ1VGX4</accession>
<organism evidence="2 3">
    <name type="scientific">Streptomyces caniferus</name>
    <dbReference type="NCBI Taxonomy" id="285557"/>
    <lineage>
        <taxon>Bacteria</taxon>
        <taxon>Bacillati</taxon>
        <taxon>Actinomycetota</taxon>
        <taxon>Actinomycetes</taxon>
        <taxon>Kitasatosporales</taxon>
        <taxon>Streptomycetaceae</taxon>
        <taxon>Streptomyces</taxon>
    </lineage>
</organism>
<dbReference type="PROSITE" id="PS51257">
    <property type="entry name" value="PROKAR_LIPOPROTEIN"/>
    <property type="match status" value="1"/>
</dbReference>
<name>A0ABZ1VGX4_9ACTN</name>
<keyword evidence="3" id="KW-1185">Reference proteome</keyword>
<feature type="chain" id="PRO_5046174235" description="Lipoprotein" evidence="1">
    <location>
        <begin position="22"/>
        <end position="267"/>
    </location>
</feature>
<dbReference type="Proteomes" id="UP001432292">
    <property type="component" value="Chromosome"/>
</dbReference>
<dbReference type="SUPFAM" id="SSF89392">
    <property type="entry name" value="Prokaryotic lipoproteins and lipoprotein localization factors"/>
    <property type="match status" value="1"/>
</dbReference>
<keyword evidence="1" id="KW-0732">Signal</keyword>
<feature type="signal peptide" evidence="1">
    <location>
        <begin position="1"/>
        <end position="21"/>
    </location>
</feature>
<dbReference type="RefSeq" id="WP_159473695.1">
    <property type="nucleotide sequence ID" value="NZ_BAAATH010000002.1"/>
</dbReference>